<feature type="compositionally biased region" description="Low complexity" evidence="1">
    <location>
        <begin position="70"/>
        <end position="88"/>
    </location>
</feature>
<dbReference type="InterPro" id="IPR034904">
    <property type="entry name" value="FSCA_dom_sf"/>
</dbReference>
<dbReference type="Proteomes" id="UP000195062">
    <property type="component" value="Unassembled WGS sequence"/>
</dbReference>
<feature type="domain" description="MIP18 family-like" evidence="2">
    <location>
        <begin position="14"/>
        <end position="61"/>
    </location>
</feature>
<feature type="region of interest" description="Disordered" evidence="1">
    <location>
        <begin position="63"/>
        <end position="88"/>
    </location>
</feature>
<comment type="caution">
    <text evidence="3">The sequence shown here is derived from an EMBL/GenBank/DDBJ whole genome shotgun (WGS) entry which is preliminary data.</text>
</comment>
<name>A0A251XG63_CLAMM</name>
<dbReference type="InterPro" id="IPR002744">
    <property type="entry name" value="MIP18-like"/>
</dbReference>
<protein>
    <recommendedName>
        <fullName evidence="2">MIP18 family-like domain-containing protein</fullName>
    </recommendedName>
</protein>
<evidence type="ECO:0000313" key="4">
    <source>
        <dbReference type="Proteomes" id="UP000195062"/>
    </source>
</evidence>
<evidence type="ECO:0000313" key="3">
    <source>
        <dbReference type="EMBL" id="OUE01538.1"/>
    </source>
</evidence>
<dbReference type="AlphaFoldDB" id="A0A251XG63"/>
<accession>A0A251XG63</accession>
<gene>
    <name evidence="3" type="ORF">CMMCAS07_14610</name>
</gene>
<keyword evidence="4" id="KW-1185">Reference proteome</keyword>
<proteinExistence type="predicted"/>
<reference evidence="3 4" key="1">
    <citation type="submission" date="2016-08" db="EMBL/GenBank/DDBJ databases">
        <title>Genome sequence of Clavibacter michiganensis subsp. michiganensis strain CASJ007.</title>
        <authorList>
            <person name="Thapa S.P."/>
            <person name="Coaker G."/>
        </authorList>
    </citation>
    <scope>NUCLEOTIDE SEQUENCE [LARGE SCALE GENOMIC DNA]</scope>
    <source>
        <strain evidence="3">CASJ007</strain>
    </source>
</reference>
<evidence type="ECO:0000259" key="2">
    <source>
        <dbReference type="Pfam" id="PF01883"/>
    </source>
</evidence>
<dbReference type="Gene3D" id="3.30.300.130">
    <property type="entry name" value="Fe-S cluster assembly (FSCA)"/>
    <property type="match status" value="1"/>
</dbReference>
<dbReference type="Pfam" id="PF01883">
    <property type="entry name" value="FeS_assembly_P"/>
    <property type="match status" value="1"/>
</dbReference>
<evidence type="ECO:0000256" key="1">
    <source>
        <dbReference type="SAM" id="MobiDB-lite"/>
    </source>
</evidence>
<dbReference type="EMBL" id="MDHH01000003">
    <property type="protein sequence ID" value="OUE01538.1"/>
    <property type="molecule type" value="Genomic_DNA"/>
</dbReference>
<dbReference type="SUPFAM" id="SSF117916">
    <property type="entry name" value="Fe-S cluster assembly (FSCA) domain-like"/>
    <property type="match status" value="1"/>
</dbReference>
<organism evidence="3 4">
    <name type="scientific">Clavibacter michiganensis subsp. michiganensis</name>
    <dbReference type="NCBI Taxonomy" id="33013"/>
    <lineage>
        <taxon>Bacteria</taxon>
        <taxon>Bacillati</taxon>
        <taxon>Actinomycetota</taxon>
        <taxon>Actinomycetes</taxon>
        <taxon>Micrococcales</taxon>
        <taxon>Microbacteriaceae</taxon>
        <taxon>Clavibacter</taxon>
    </lineage>
</organism>
<sequence length="88" mass="9105">MPAEAGGSGALTADAVRRALARVVDPEIRRPITELDMVSDVRVEADGVAHVDIALTIVGCRPRPPSSAKCARPSRPCPGSRGSSSRSA</sequence>